<dbReference type="eggNOG" id="COG1127">
    <property type="taxonomic scope" value="Bacteria"/>
</dbReference>
<dbReference type="GO" id="GO:0016887">
    <property type="term" value="F:ATP hydrolysis activity"/>
    <property type="evidence" value="ECO:0007669"/>
    <property type="project" value="InterPro"/>
</dbReference>
<dbReference type="STRING" id="1238182.C882_1097"/>
<dbReference type="Pfam" id="PF00005">
    <property type="entry name" value="ABC_tran"/>
    <property type="match status" value="1"/>
</dbReference>
<dbReference type="PANTHER" id="PTHR43023:SF3">
    <property type="entry name" value="PROTEIN TRIGALACTOSYLDIACYLGLYCEROL 3, CHLOROPLASTIC"/>
    <property type="match status" value="1"/>
</dbReference>
<keyword evidence="2" id="KW-0547">Nucleotide-binding</keyword>
<accession>K9HHK4</accession>
<reference evidence="6 7" key="1">
    <citation type="journal article" date="2013" name="Genome Announc.">
        <title>Draft Genome Sequence of an Alphaproteobacterium, Caenispirillum salinarum AK4(T), Isolated from a Solar Saltern.</title>
        <authorList>
            <person name="Khatri I."/>
            <person name="Singh A."/>
            <person name="Korpole S."/>
            <person name="Pinnaka A.K."/>
            <person name="Subramanian S."/>
        </authorList>
    </citation>
    <scope>NUCLEOTIDE SEQUENCE [LARGE SCALE GENOMIC DNA]</scope>
    <source>
        <strain evidence="6 7">AK4</strain>
    </source>
</reference>
<dbReference type="OrthoDB" id="9802264at2"/>
<dbReference type="Proteomes" id="UP000009881">
    <property type="component" value="Unassembled WGS sequence"/>
</dbReference>
<name>K9HHK4_9PROT</name>
<dbReference type="RefSeq" id="WP_009541753.1">
    <property type="nucleotide sequence ID" value="NZ_ANHY01000017.1"/>
</dbReference>
<keyword evidence="1" id="KW-0813">Transport</keyword>
<comment type="caution">
    <text evidence="6">The sequence shown here is derived from an EMBL/GenBank/DDBJ whole genome shotgun (WGS) entry which is preliminary data.</text>
</comment>
<keyword evidence="7" id="KW-1185">Reference proteome</keyword>
<evidence type="ECO:0000256" key="4">
    <source>
        <dbReference type="SAM" id="MobiDB-lite"/>
    </source>
</evidence>
<evidence type="ECO:0000256" key="2">
    <source>
        <dbReference type="ARBA" id="ARBA00022741"/>
    </source>
</evidence>
<dbReference type="GO" id="GO:0005524">
    <property type="term" value="F:ATP binding"/>
    <property type="evidence" value="ECO:0007669"/>
    <property type="project" value="UniProtKB-KW"/>
</dbReference>
<protein>
    <submittedName>
        <fullName evidence="6">ABC transporter ATP-binding protein USSDB6B</fullName>
    </submittedName>
</protein>
<dbReference type="SMART" id="SM00382">
    <property type="entry name" value="AAA"/>
    <property type="match status" value="1"/>
</dbReference>
<dbReference type="Gene3D" id="3.40.50.300">
    <property type="entry name" value="P-loop containing nucleotide triphosphate hydrolases"/>
    <property type="match status" value="1"/>
</dbReference>
<proteinExistence type="predicted"/>
<dbReference type="InterPro" id="IPR003439">
    <property type="entry name" value="ABC_transporter-like_ATP-bd"/>
</dbReference>
<evidence type="ECO:0000256" key="3">
    <source>
        <dbReference type="ARBA" id="ARBA00022840"/>
    </source>
</evidence>
<organism evidence="6 7">
    <name type="scientific">Caenispirillum salinarum AK4</name>
    <dbReference type="NCBI Taxonomy" id="1238182"/>
    <lineage>
        <taxon>Bacteria</taxon>
        <taxon>Pseudomonadati</taxon>
        <taxon>Pseudomonadota</taxon>
        <taxon>Alphaproteobacteria</taxon>
        <taxon>Rhodospirillales</taxon>
        <taxon>Novispirillaceae</taxon>
        <taxon>Caenispirillum</taxon>
    </lineage>
</organism>
<dbReference type="EMBL" id="ANHY01000017">
    <property type="protein sequence ID" value="EKV28096.1"/>
    <property type="molecule type" value="Genomic_DNA"/>
</dbReference>
<keyword evidence="3 6" id="KW-0067">ATP-binding</keyword>
<gene>
    <name evidence="6" type="ORF">C882_1097</name>
</gene>
<evidence type="ECO:0000256" key="1">
    <source>
        <dbReference type="ARBA" id="ARBA00022448"/>
    </source>
</evidence>
<evidence type="ECO:0000259" key="5">
    <source>
        <dbReference type="PROSITE" id="PS50893"/>
    </source>
</evidence>
<sequence>MGHASRDRASQAKAHGGDDGKRRPVIRVRDLEQRFGDHLVFEGLDLDVFPREVMGIVGGSGSGKSILLTSIIGLHTPTGGRVEVFGQDMTGTPLRERHGIQRRWGVLFQSDALFSNLTVMENIVRVMKEHHDLPHRLASEVAALKVDMVGLEPEAAWKYPSELSGGMRKKAGLARALALDPELLVLDEPTAGLDPIAAANFRQLLLQLRRTLSLTVFLVTHDLDLLHEVCDRVAILAEQRFLEVGPVDEVSRADHPFIQRFFKSEPEPGKGGRAEKE</sequence>
<feature type="region of interest" description="Disordered" evidence="4">
    <location>
        <begin position="1"/>
        <end position="25"/>
    </location>
</feature>
<evidence type="ECO:0000313" key="7">
    <source>
        <dbReference type="Proteomes" id="UP000009881"/>
    </source>
</evidence>
<dbReference type="PANTHER" id="PTHR43023">
    <property type="entry name" value="PROTEIN TRIGALACTOSYLDIACYLGLYCEROL 3, CHLOROPLASTIC"/>
    <property type="match status" value="1"/>
</dbReference>
<dbReference type="InterPro" id="IPR017871">
    <property type="entry name" value="ABC_transporter-like_CS"/>
</dbReference>
<dbReference type="PROSITE" id="PS00211">
    <property type="entry name" value="ABC_TRANSPORTER_1"/>
    <property type="match status" value="1"/>
</dbReference>
<dbReference type="InterPro" id="IPR027417">
    <property type="entry name" value="P-loop_NTPase"/>
</dbReference>
<evidence type="ECO:0000313" key="6">
    <source>
        <dbReference type="EMBL" id="EKV28096.1"/>
    </source>
</evidence>
<dbReference type="AlphaFoldDB" id="K9HHK4"/>
<feature type="domain" description="ABC transporter" evidence="5">
    <location>
        <begin position="26"/>
        <end position="263"/>
    </location>
</feature>
<dbReference type="PROSITE" id="PS50893">
    <property type="entry name" value="ABC_TRANSPORTER_2"/>
    <property type="match status" value="1"/>
</dbReference>
<dbReference type="SUPFAM" id="SSF52540">
    <property type="entry name" value="P-loop containing nucleoside triphosphate hydrolases"/>
    <property type="match status" value="1"/>
</dbReference>
<dbReference type="InterPro" id="IPR003593">
    <property type="entry name" value="AAA+_ATPase"/>
</dbReference>